<keyword evidence="4" id="KW-0597">Phosphoprotein</keyword>
<keyword evidence="5" id="KW-0808">Transferase</keyword>
<dbReference type="RefSeq" id="XP_013762117.1">
    <property type="nucleotide sequence ID" value="XM_013906663.1"/>
</dbReference>
<feature type="binding site" evidence="9">
    <location>
        <position position="271"/>
    </location>
    <ligand>
        <name>ATP</name>
        <dbReference type="ChEBI" id="CHEBI:30616"/>
    </ligand>
</feature>
<comment type="similarity">
    <text evidence="1">Belongs to the protein kinase superfamily. AGC Ser/Thr protein kinase family. RAC subfamily.</text>
</comment>
<dbReference type="CDD" id="cd17043">
    <property type="entry name" value="RA"/>
    <property type="match status" value="1"/>
</dbReference>
<keyword evidence="7" id="KW-0418">Kinase</keyword>
<keyword evidence="6 9" id="KW-0547">Nucleotide-binding</keyword>
<dbReference type="InterPro" id="IPR000159">
    <property type="entry name" value="RA_dom"/>
</dbReference>
<evidence type="ECO:0000256" key="4">
    <source>
        <dbReference type="ARBA" id="ARBA00022553"/>
    </source>
</evidence>
<evidence type="ECO:0000256" key="5">
    <source>
        <dbReference type="ARBA" id="ARBA00022679"/>
    </source>
</evidence>
<dbReference type="FunFam" id="2.30.29.30:FF:000286">
    <property type="entry name" value="PH-protein kinase domain containing protein"/>
    <property type="match status" value="1"/>
</dbReference>
<name>A0A0L0DL59_THETB</name>
<evidence type="ECO:0000256" key="9">
    <source>
        <dbReference type="PROSITE-ProRule" id="PRU10141"/>
    </source>
</evidence>
<protein>
    <recommendedName>
        <fullName evidence="2">non-specific serine/threonine protein kinase</fullName>
        <ecNumber evidence="2">2.7.11.1</ecNumber>
    </recommendedName>
</protein>
<dbReference type="FunFam" id="3.30.200.20:FF:000537">
    <property type="entry name" value="Non-specific serine/threonine protein kinase"/>
    <property type="match status" value="1"/>
</dbReference>
<feature type="domain" description="PH" evidence="10">
    <location>
        <begin position="95"/>
        <end position="191"/>
    </location>
</feature>
<dbReference type="Pfam" id="PF00169">
    <property type="entry name" value="PH"/>
    <property type="match status" value="1"/>
</dbReference>
<dbReference type="EC" id="2.7.11.1" evidence="2"/>
<feature type="domain" description="Ras-associating" evidence="12">
    <location>
        <begin position="3"/>
        <end position="92"/>
    </location>
</feature>
<dbReference type="InterPro" id="IPR000719">
    <property type="entry name" value="Prot_kinase_dom"/>
</dbReference>
<reference evidence="14 15" key="1">
    <citation type="submission" date="2010-05" db="EMBL/GenBank/DDBJ databases">
        <title>The Genome Sequence of Thecamonas trahens ATCC 50062.</title>
        <authorList>
            <consortium name="The Broad Institute Genome Sequencing Platform"/>
            <person name="Russ C."/>
            <person name="Cuomo C."/>
            <person name="Shea T."/>
            <person name="Young S.K."/>
            <person name="Zeng Q."/>
            <person name="Koehrsen M."/>
            <person name="Haas B."/>
            <person name="Borodovsky M."/>
            <person name="Guigo R."/>
            <person name="Alvarado L."/>
            <person name="Berlin A."/>
            <person name="Bochicchio J."/>
            <person name="Borenstein D."/>
            <person name="Chapman S."/>
            <person name="Chen Z."/>
            <person name="Freedman E."/>
            <person name="Gellesch M."/>
            <person name="Goldberg J."/>
            <person name="Griggs A."/>
            <person name="Gujja S."/>
            <person name="Heilman E."/>
            <person name="Heiman D."/>
            <person name="Hepburn T."/>
            <person name="Howarth C."/>
            <person name="Jen D."/>
            <person name="Larson L."/>
            <person name="Mehta T."/>
            <person name="Park D."/>
            <person name="Pearson M."/>
            <person name="Roberts A."/>
            <person name="Saif S."/>
            <person name="Shenoy N."/>
            <person name="Sisk P."/>
            <person name="Stolte C."/>
            <person name="Sykes S."/>
            <person name="Thomson T."/>
            <person name="Walk T."/>
            <person name="White J."/>
            <person name="Yandava C."/>
            <person name="Burger G."/>
            <person name="Gray M.W."/>
            <person name="Holland P.W.H."/>
            <person name="King N."/>
            <person name="Lang F.B.F."/>
            <person name="Roger A.J."/>
            <person name="Ruiz-Trillo I."/>
            <person name="Lander E."/>
            <person name="Nusbaum C."/>
        </authorList>
    </citation>
    <scope>NUCLEOTIDE SEQUENCE [LARGE SCALE GENOMIC DNA]</scope>
    <source>
        <strain evidence="14 15">ATCC 50062</strain>
    </source>
</reference>
<gene>
    <name evidence="14" type="ORF">AMSG_00940</name>
</gene>
<evidence type="ECO:0000259" key="13">
    <source>
        <dbReference type="PROSITE" id="PS51285"/>
    </source>
</evidence>
<dbReference type="GO" id="GO:0007165">
    <property type="term" value="P:signal transduction"/>
    <property type="evidence" value="ECO:0007669"/>
    <property type="project" value="InterPro"/>
</dbReference>
<dbReference type="InterPro" id="IPR008271">
    <property type="entry name" value="Ser/Thr_kinase_AS"/>
</dbReference>
<feature type="domain" description="AGC-kinase C-terminal" evidence="13">
    <location>
        <begin position="500"/>
        <end position="571"/>
    </location>
</feature>
<dbReference type="SMART" id="SM00233">
    <property type="entry name" value="PH"/>
    <property type="match status" value="1"/>
</dbReference>
<dbReference type="FunFam" id="1.10.510.10:FF:000008">
    <property type="entry name" value="Non-specific serine/threonine protein kinase"/>
    <property type="match status" value="1"/>
</dbReference>
<dbReference type="PROSITE" id="PS51285">
    <property type="entry name" value="AGC_KINASE_CTER"/>
    <property type="match status" value="1"/>
</dbReference>
<dbReference type="InterPro" id="IPR001849">
    <property type="entry name" value="PH_domain"/>
</dbReference>
<dbReference type="PROSITE" id="PS50200">
    <property type="entry name" value="RA"/>
    <property type="match status" value="1"/>
</dbReference>
<dbReference type="InterPro" id="IPR017892">
    <property type="entry name" value="Pkinase_C"/>
</dbReference>
<dbReference type="InterPro" id="IPR011009">
    <property type="entry name" value="Kinase-like_dom_sf"/>
</dbReference>
<dbReference type="GeneID" id="25560715"/>
<evidence type="ECO:0000256" key="2">
    <source>
        <dbReference type="ARBA" id="ARBA00012513"/>
    </source>
</evidence>
<evidence type="ECO:0000256" key="6">
    <source>
        <dbReference type="ARBA" id="ARBA00022741"/>
    </source>
</evidence>
<dbReference type="SUPFAM" id="SSF56112">
    <property type="entry name" value="Protein kinase-like (PK-like)"/>
    <property type="match status" value="1"/>
</dbReference>
<dbReference type="PROSITE" id="PS00107">
    <property type="entry name" value="PROTEIN_KINASE_ATP"/>
    <property type="match status" value="1"/>
</dbReference>
<evidence type="ECO:0000256" key="8">
    <source>
        <dbReference type="ARBA" id="ARBA00022840"/>
    </source>
</evidence>
<dbReference type="InterPro" id="IPR000961">
    <property type="entry name" value="AGC-kinase_C"/>
</dbReference>
<dbReference type="OMA" id="VQEWINY"/>
<dbReference type="STRING" id="461836.A0A0L0DL59"/>
<evidence type="ECO:0000313" key="15">
    <source>
        <dbReference type="Proteomes" id="UP000054408"/>
    </source>
</evidence>
<dbReference type="Pfam" id="PF00069">
    <property type="entry name" value="Pkinase"/>
    <property type="match status" value="1"/>
</dbReference>
<dbReference type="SUPFAM" id="SSF54236">
    <property type="entry name" value="Ubiquitin-like"/>
    <property type="match status" value="1"/>
</dbReference>
<dbReference type="Pfam" id="PF00433">
    <property type="entry name" value="Pkinase_C"/>
    <property type="match status" value="1"/>
</dbReference>
<dbReference type="PROSITE" id="PS50003">
    <property type="entry name" value="PH_DOMAIN"/>
    <property type="match status" value="1"/>
</dbReference>
<evidence type="ECO:0000256" key="3">
    <source>
        <dbReference type="ARBA" id="ARBA00022527"/>
    </source>
</evidence>
<keyword evidence="3" id="KW-0723">Serine/threonine-protein kinase</keyword>
<dbReference type="SMART" id="SM00314">
    <property type="entry name" value="RA"/>
    <property type="match status" value="1"/>
</dbReference>
<dbReference type="PANTHER" id="PTHR24351">
    <property type="entry name" value="RIBOSOMAL PROTEIN S6 KINASE"/>
    <property type="match status" value="1"/>
</dbReference>
<dbReference type="Gene3D" id="2.30.29.30">
    <property type="entry name" value="Pleckstrin-homology domain (PH domain)/Phosphotyrosine-binding domain (PTB)"/>
    <property type="match status" value="1"/>
</dbReference>
<dbReference type="eggNOG" id="KOG0690">
    <property type="taxonomic scope" value="Eukaryota"/>
</dbReference>
<dbReference type="GO" id="GO:0004674">
    <property type="term" value="F:protein serine/threonine kinase activity"/>
    <property type="evidence" value="ECO:0007669"/>
    <property type="project" value="UniProtKB-KW"/>
</dbReference>
<evidence type="ECO:0000259" key="12">
    <source>
        <dbReference type="PROSITE" id="PS50200"/>
    </source>
</evidence>
<sequence length="571" mass="63598">MSAGQVVRIHFPDGSFRSVPLTPETDVTAVTKMIFDKNKLCGSYDEYALYEQAGSGSPLRKLGIDEKPLVVQKGWPADLAAECKLVLRPVNIKAPPLKEGYLVKRGHFVKNYKRRFYRMANGLALYFRSHKDTTPAGCIPLKGATVQVAPAKIKKKFSFQITTRDGTEHFCIAGSEQEMNSWMEAVQEWINYYYLQAYTVTEAEDGTAVPAASSKGSGAAVAASEADAADDSAASKVTIKDFELLQLLGKGSFGKVMLARKRGEEQLYAIKILKKDVVLEHEEVEHTQAERRVLSTMDHPFLVRMYYSFQTDDRLYFVMDYVRGGELFYHMQRSGKFSEERAKFYAAEIVCALGYLHRKGIVYRDLKLENLLLDEDGHILITDFGLVKEGISYGVTTSTFCGTPEYLAPEVVEDASYGTSVDWWSAGVVIYEMLSGRSPFSASDPEQVFIQILEADIYYPRSLSEQARDLLEHLLDRNPKTRLGSGPGDAEEIKAHPFFDDIDFDALEAKQLTPPFKPELTSDTDTSHFDPCFTQEPAMLTPAQPSAISSAEQSNFAGFTFVSDTPLGNGA</sequence>
<dbReference type="InterPro" id="IPR017441">
    <property type="entry name" value="Protein_kinase_ATP_BS"/>
</dbReference>
<dbReference type="Gene3D" id="3.30.200.20">
    <property type="entry name" value="Phosphorylase Kinase, domain 1"/>
    <property type="match status" value="1"/>
</dbReference>
<dbReference type="SMART" id="SM00220">
    <property type="entry name" value="S_TKc"/>
    <property type="match status" value="1"/>
</dbReference>
<dbReference type="InterPro" id="IPR029071">
    <property type="entry name" value="Ubiquitin-like_domsf"/>
</dbReference>
<dbReference type="PROSITE" id="PS50011">
    <property type="entry name" value="PROTEIN_KINASE_DOM"/>
    <property type="match status" value="1"/>
</dbReference>
<dbReference type="Gene3D" id="1.10.510.10">
    <property type="entry name" value="Transferase(Phosphotransferase) domain 1"/>
    <property type="match status" value="1"/>
</dbReference>
<dbReference type="SMART" id="SM00133">
    <property type="entry name" value="S_TK_X"/>
    <property type="match status" value="1"/>
</dbReference>
<proteinExistence type="inferred from homology"/>
<evidence type="ECO:0000256" key="7">
    <source>
        <dbReference type="ARBA" id="ARBA00022777"/>
    </source>
</evidence>
<dbReference type="InterPro" id="IPR011993">
    <property type="entry name" value="PH-like_dom_sf"/>
</dbReference>
<keyword evidence="15" id="KW-1185">Reference proteome</keyword>
<dbReference type="SUPFAM" id="SSF50729">
    <property type="entry name" value="PH domain-like"/>
    <property type="match status" value="1"/>
</dbReference>
<dbReference type="Pfam" id="PF00788">
    <property type="entry name" value="RA"/>
    <property type="match status" value="1"/>
</dbReference>
<dbReference type="PROSITE" id="PS00108">
    <property type="entry name" value="PROTEIN_KINASE_ST"/>
    <property type="match status" value="1"/>
</dbReference>
<dbReference type="EMBL" id="GL349436">
    <property type="protein sequence ID" value="KNC52113.1"/>
    <property type="molecule type" value="Genomic_DNA"/>
</dbReference>
<dbReference type="Gene3D" id="3.10.20.90">
    <property type="entry name" value="Phosphatidylinositol 3-kinase Catalytic Subunit, Chain A, domain 1"/>
    <property type="match status" value="1"/>
</dbReference>
<evidence type="ECO:0000256" key="1">
    <source>
        <dbReference type="ARBA" id="ARBA00006935"/>
    </source>
</evidence>
<dbReference type="OrthoDB" id="63267at2759"/>
<keyword evidence="8 9" id="KW-0067">ATP-binding</keyword>
<evidence type="ECO:0000259" key="10">
    <source>
        <dbReference type="PROSITE" id="PS50003"/>
    </source>
</evidence>
<dbReference type="Proteomes" id="UP000054408">
    <property type="component" value="Unassembled WGS sequence"/>
</dbReference>
<dbReference type="AlphaFoldDB" id="A0A0L0DL59"/>
<dbReference type="GO" id="GO:0005524">
    <property type="term" value="F:ATP binding"/>
    <property type="evidence" value="ECO:0007669"/>
    <property type="project" value="UniProtKB-UniRule"/>
</dbReference>
<evidence type="ECO:0000259" key="11">
    <source>
        <dbReference type="PROSITE" id="PS50011"/>
    </source>
</evidence>
<accession>A0A0L0DL59</accession>
<evidence type="ECO:0000313" key="14">
    <source>
        <dbReference type="EMBL" id="KNC52113.1"/>
    </source>
</evidence>
<feature type="domain" description="Protein kinase" evidence="11">
    <location>
        <begin position="242"/>
        <end position="499"/>
    </location>
</feature>
<organism evidence="14 15">
    <name type="scientific">Thecamonas trahens ATCC 50062</name>
    <dbReference type="NCBI Taxonomy" id="461836"/>
    <lineage>
        <taxon>Eukaryota</taxon>
        <taxon>Apusozoa</taxon>
        <taxon>Apusomonadida</taxon>
        <taxon>Apusomonadidae</taxon>
        <taxon>Thecamonas</taxon>
    </lineage>
</organism>